<feature type="coiled-coil region" evidence="1">
    <location>
        <begin position="27"/>
        <end position="54"/>
    </location>
</feature>
<sequence>MRSLLYVLTAFAVMGLAFWAYRENYRTQAELAEARKLQSEIADLRERVGVLKAEWAYLNRPDRLRVLADINFARLGLLPMEPRQFGDVREVSYPGLSLLPVSEAVDAIAITGGSE</sequence>
<reference evidence="2 3" key="1">
    <citation type="submission" date="2022-10" db="EMBL/GenBank/DDBJ databases">
        <title>Defluviimonas sp. nov., isolated from ocean surface water.</title>
        <authorList>
            <person name="He W."/>
            <person name="Wang L."/>
            <person name="Zhang D.-F."/>
        </authorList>
    </citation>
    <scope>NUCLEOTIDE SEQUENCE [LARGE SCALE GENOMIC DNA]</scope>
    <source>
        <strain evidence="2 3">WL0002</strain>
    </source>
</reference>
<proteinExistence type="predicted"/>
<dbReference type="GO" id="GO:0051301">
    <property type="term" value="P:cell division"/>
    <property type="evidence" value="ECO:0007669"/>
    <property type="project" value="UniProtKB-KW"/>
</dbReference>
<protein>
    <submittedName>
        <fullName evidence="2">Cell division protein FtsL</fullName>
    </submittedName>
</protein>
<accession>A0ABT2ZCV7</accession>
<dbReference type="EMBL" id="JAOWKY010000002">
    <property type="protein sequence ID" value="MCV2868980.1"/>
    <property type="molecule type" value="Genomic_DNA"/>
</dbReference>
<keyword evidence="1" id="KW-0175">Coiled coil</keyword>
<evidence type="ECO:0000256" key="1">
    <source>
        <dbReference type="SAM" id="Coils"/>
    </source>
</evidence>
<organism evidence="2 3">
    <name type="scientific">Albidovulum marisflavi</name>
    <dbReference type="NCBI Taxonomy" id="2984159"/>
    <lineage>
        <taxon>Bacteria</taxon>
        <taxon>Pseudomonadati</taxon>
        <taxon>Pseudomonadota</taxon>
        <taxon>Alphaproteobacteria</taxon>
        <taxon>Rhodobacterales</taxon>
        <taxon>Paracoccaceae</taxon>
        <taxon>Albidovulum</taxon>
    </lineage>
</organism>
<name>A0ABT2ZCV7_9RHOB</name>
<keyword evidence="2" id="KW-0131">Cell cycle</keyword>
<keyword evidence="3" id="KW-1185">Reference proteome</keyword>
<evidence type="ECO:0000313" key="3">
    <source>
        <dbReference type="Proteomes" id="UP001652542"/>
    </source>
</evidence>
<gene>
    <name evidence="2" type="ORF">OEW28_10090</name>
</gene>
<evidence type="ECO:0000313" key="2">
    <source>
        <dbReference type="EMBL" id="MCV2868980.1"/>
    </source>
</evidence>
<dbReference type="Proteomes" id="UP001652542">
    <property type="component" value="Unassembled WGS sequence"/>
</dbReference>
<keyword evidence="2" id="KW-0132">Cell division</keyword>
<dbReference type="RefSeq" id="WP_263734638.1">
    <property type="nucleotide sequence ID" value="NZ_JAOWKY010000002.1"/>
</dbReference>
<comment type="caution">
    <text evidence="2">The sequence shown here is derived from an EMBL/GenBank/DDBJ whole genome shotgun (WGS) entry which is preliminary data.</text>
</comment>